<comment type="subcellular location">
    <subcellularLocation>
        <location evidence="1">Membrane</location>
        <topology evidence="1">Multi-pass membrane protein</topology>
    </subcellularLocation>
</comment>
<feature type="domain" description="Major facilitator superfamily (MFS) profile" evidence="8">
    <location>
        <begin position="12"/>
        <end position="452"/>
    </location>
</feature>
<dbReference type="GO" id="GO:0016020">
    <property type="term" value="C:membrane"/>
    <property type="evidence" value="ECO:0007669"/>
    <property type="project" value="UniProtKB-SubCell"/>
</dbReference>
<dbReference type="EMBL" id="ML220113">
    <property type="protein sequence ID" value="TGZ83698.1"/>
    <property type="molecule type" value="Genomic_DNA"/>
</dbReference>
<evidence type="ECO:0000256" key="6">
    <source>
        <dbReference type="ARBA" id="ARBA00023136"/>
    </source>
</evidence>
<name>A0A4S2N3E2_9PEZI</name>
<feature type="transmembrane region" description="Helical" evidence="7">
    <location>
        <begin position="103"/>
        <end position="121"/>
    </location>
</feature>
<comment type="similarity">
    <text evidence="2">Belongs to the major facilitator superfamily. Sugar transporter (TC 2.A.1.1) family.</text>
</comment>
<feature type="transmembrane region" description="Helical" evidence="7">
    <location>
        <begin position="277"/>
        <end position="300"/>
    </location>
</feature>
<reference evidence="9 10" key="1">
    <citation type="submission" date="2019-04" db="EMBL/GenBank/DDBJ databases">
        <title>Comparative genomics and transcriptomics to analyze fruiting body development in filamentous ascomycetes.</title>
        <authorList>
            <consortium name="DOE Joint Genome Institute"/>
            <person name="Lutkenhaus R."/>
            <person name="Traeger S."/>
            <person name="Breuer J."/>
            <person name="Kuo A."/>
            <person name="Lipzen A."/>
            <person name="Pangilinan J."/>
            <person name="Dilworth D."/>
            <person name="Sandor L."/>
            <person name="Poggeler S."/>
            <person name="Barry K."/>
            <person name="Grigoriev I.V."/>
            <person name="Nowrousian M."/>
        </authorList>
    </citation>
    <scope>NUCLEOTIDE SEQUENCE [LARGE SCALE GENOMIC DNA]</scope>
    <source>
        <strain evidence="9 10">CBS 389.68</strain>
    </source>
</reference>
<sequence length="452" mass="48043">MAASKNAYLFYCAAVIALGTFQFGYNMAELNEPREAMSCLTADGHKNKTPSPAEPIKAPGYFSDCIPMAPWQYSLVTSIFAAGGLTGALLAGPLTKRYGRRRALFLNALGLTLAGLIKAAAPNVNILAFGRLLSGIGSGAAAVVVPLYLNEIAPKDSEGSFGALTQISINVGILMTQVAGLSLSEPLIWRWILVIGAVCGALQAFLLLSIPESPKYLLSIGDKPGARDALARLRGANASNTIEAEIREEQPLVESDSNREKVSFITFITSPVYRRSALTVCGLMFAQQLTGINAVIFHGVSVLAKLLPNQAGSINVFISLANLLITSIASFFFDRVSHKLLLILSMLGMGTFAFLLAAGLHWYIPILTAVACLMFVSSFSMGLGPLPWMVAGRTVKYEAVDAAQAAGLVVNWIGTFIVAFGVPLVPTQICFVLFGGIGYLSAFLVSWGVEAY</sequence>
<dbReference type="PANTHER" id="PTHR23503">
    <property type="entry name" value="SOLUTE CARRIER FAMILY 2"/>
    <property type="match status" value="1"/>
</dbReference>
<dbReference type="InterPro" id="IPR003663">
    <property type="entry name" value="Sugar/inositol_transpt"/>
</dbReference>
<dbReference type="Pfam" id="PF00083">
    <property type="entry name" value="Sugar_tr"/>
    <property type="match status" value="1"/>
</dbReference>
<dbReference type="SUPFAM" id="SSF103473">
    <property type="entry name" value="MFS general substrate transporter"/>
    <property type="match status" value="1"/>
</dbReference>
<dbReference type="FunCoup" id="A0A4S2N3E2">
    <property type="interactions" value="746"/>
</dbReference>
<evidence type="ECO:0000313" key="10">
    <source>
        <dbReference type="Proteomes" id="UP000298138"/>
    </source>
</evidence>
<feature type="transmembrane region" description="Helical" evidence="7">
    <location>
        <begin position="340"/>
        <end position="360"/>
    </location>
</feature>
<dbReference type="OrthoDB" id="4540492at2759"/>
<evidence type="ECO:0000256" key="3">
    <source>
        <dbReference type="ARBA" id="ARBA00022448"/>
    </source>
</evidence>
<dbReference type="InterPro" id="IPR036259">
    <property type="entry name" value="MFS_trans_sf"/>
</dbReference>
<feature type="transmembrane region" description="Helical" evidence="7">
    <location>
        <begin position="127"/>
        <end position="149"/>
    </location>
</feature>
<evidence type="ECO:0000256" key="4">
    <source>
        <dbReference type="ARBA" id="ARBA00022692"/>
    </source>
</evidence>
<organism evidence="9 10">
    <name type="scientific">Ascodesmis nigricans</name>
    <dbReference type="NCBI Taxonomy" id="341454"/>
    <lineage>
        <taxon>Eukaryota</taxon>
        <taxon>Fungi</taxon>
        <taxon>Dikarya</taxon>
        <taxon>Ascomycota</taxon>
        <taxon>Pezizomycotina</taxon>
        <taxon>Pezizomycetes</taxon>
        <taxon>Pezizales</taxon>
        <taxon>Ascodesmidaceae</taxon>
        <taxon>Ascodesmis</taxon>
    </lineage>
</organism>
<feature type="transmembrane region" description="Helical" evidence="7">
    <location>
        <begin position="431"/>
        <end position="449"/>
    </location>
</feature>
<dbReference type="STRING" id="341454.A0A4S2N3E2"/>
<evidence type="ECO:0000256" key="5">
    <source>
        <dbReference type="ARBA" id="ARBA00022989"/>
    </source>
</evidence>
<dbReference type="Proteomes" id="UP000298138">
    <property type="component" value="Unassembled WGS sequence"/>
</dbReference>
<proteinExistence type="inferred from homology"/>
<dbReference type="PANTHER" id="PTHR23503:SF8">
    <property type="entry name" value="FACILITATED GLUCOSE TRANSPORTER PROTEIN 1"/>
    <property type="match status" value="1"/>
</dbReference>
<dbReference type="InterPro" id="IPR020846">
    <property type="entry name" value="MFS_dom"/>
</dbReference>
<evidence type="ECO:0000259" key="8">
    <source>
        <dbReference type="PROSITE" id="PS50850"/>
    </source>
</evidence>
<dbReference type="PROSITE" id="PS50850">
    <property type="entry name" value="MFS"/>
    <property type="match status" value="1"/>
</dbReference>
<dbReference type="InParanoid" id="A0A4S2N3E2"/>
<dbReference type="PRINTS" id="PR00171">
    <property type="entry name" value="SUGRTRNSPORT"/>
</dbReference>
<keyword evidence="10" id="KW-1185">Reference proteome</keyword>
<feature type="transmembrane region" description="Helical" evidence="7">
    <location>
        <begin position="161"/>
        <end position="182"/>
    </location>
</feature>
<dbReference type="GO" id="GO:0015149">
    <property type="term" value="F:hexose transmembrane transporter activity"/>
    <property type="evidence" value="ECO:0007669"/>
    <property type="project" value="TreeGrafter"/>
</dbReference>
<dbReference type="InterPro" id="IPR045263">
    <property type="entry name" value="GLUT"/>
</dbReference>
<keyword evidence="4 7" id="KW-0812">Transmembrane</keyword>
<accession>A0A4S2N3E2</accession>
<dbReference type="InterPro" id="IPR005828">
    <property type="entry name" value="MFS_sugar_transport-like"/>
</dbReference>
<protein>
    <submittedName>
        <fullName evidence="9">Vacuolar protein sorting-associated protein 73</fullName>
    </submittedName>
</protein>
<keyword evidence="5 7" id="KW-1133">Transmembrane helix</keyword>
<feature type="transmembrane region" description="Helical" evidence="7">
    <location>
        <begin position="7"/>
        <end position="25"/>
    </location>
</feature>
<keyword evidence="6 7" id="KW-0472">Membrane</keyword>
<dbReference type="AlphaFoldDB" id="A0A4S2N3E2"/>
<evidence type="ECO:0000256" key="7">
    <source>
        <dbReference type="SAM" id="Phobius"/>
    </source>
</evidence>
<feature type="transmembrane region" description="Helical" evidence="7">
    <location>
        <begin position="312"/>
        <end position="333"/>
    </location>
</feature>
<evidence type="ECO:0000256" key="2">
    <source>
        <dbReference type="ARBA" id="ARBA00010992"/>
    </source>
</evidence>
<feature type="transmembrane region" description="Helical" evidence="7">
    <location>
        <begin position="366"/>
        <end position="390"/>
    </location>
</feature>
<keyword evidence="3" id="KW-0813">Transport</keyword>
<evidence type="ECO:0000313" key="9">
    <source>
        <dbReference type="EMBL" id="TGZ83698.1"/>
    </source>
</evidence>
<evidence type="ECO:0000256" key="1">
    <source>
        <dbReference type="ARBA" id="ARBA00004141"/>
    </source>
</evidence>
<feature type="transmembrane region" description="Helical" evidence="7">
    <location>
        <begin position="188"/>
        <end position="208"/>
    </location>
</feature>
<feature type="transmembrane region" description="Helical" evidence="7">
    <location>
        <begin position="402"/>
        <end position="425"/>
    </location>
</feature>
<gene>
    <name evidence="9" type="ORF">EX30DRAFT_357519</name>
</gene>
<feature type="transmembrane region" description="Helical" evidence="7">
    <location>
        <begin position="71"/>
        <end position="91"/>
    </location>
</feature>
<dbReference type="Gene3D" id="1.20.1250.20">
    <property type="entry name" value="MFS general substrate transporter like domains"/>
    <property type="match status" value="1"/>
</dbReference>